<feature type="signal peptide" evidence="1">
    <location>
        <begin position="1"/>
        <end position="19"/>
    </location>
</feature>
<keyword evidence="1" id="KW-0732">Signal</keyword>
<feature type="chain" id="PRO_5014775031" description="DUF5723 domain-containing protein" evidence="1">
    <location>
        <begin position="20"/>
        <end position="471"/>
    </location>
</feature>
<dbReference type="Proteomes" id="UP000233435">
    <property type="component" value="Unassembled WGS sequence"/>
</dbReference>
<dbReference type="Pfam" id="PF18990">
    <property type="entry name" value="DUF5723"/>
    <property type="match status" value="1"/>
</dbReference>
<organism evidence="3 4">
    <name type="scientific">Confluentibacter flavum</name>
    <dbReference type="NCBI Taxonomy" id="1909700"/>
    <lineage>
        <taxon>Bacteria</taxon>
        <taxon>Pseudomonadati</taxon>
        <taxon>Bacteroidota</taxon>
        <taxon>Flavobacteriia</taxon>
        <taxon>Flavobacteriales</taxon>
        <taxon>Flavobacteriaceae</taxon>
        <taxon>Confluentibacter</taxon>
    </lineage>
</organism>
<accession>A0A2N3HP06</accession>
<dbReference type="RefSeq" id="WP_106658140.1">
    <property type="nucleotide sequence ID" value="NZ_PJEO01000009.1"/>
</dbReference>
<dbReference type="OrthoDB" id="9805336at2"/>
<dbReference type="AlphaFoldDB" id="A0A2N3HP06"/>
<evidence type="ECO:0000313" key="4">
    <source>
        <dbReference type="Proteomes" id="UP000233435"/>
    </source>
</evidence>
<sequence length="471" mass="52493">MRKIILLMVLFGALCHVNAQSFIGFLSENYAGVNSVIVNPANIVDSRFKADINLVGISVFGGNDYYNLNIIKAIKDDDYNFDVESRFTPKINNNGAVNIDVMGPSFMFNINDNNAIALFTRARSFVNANGINGRDLYAIDENLSNDFIVNEDDFNAFGQTWAEIGLSYASVLVNERETFLKGGISLKYLKGGGSAYVAGRNITVVYDEDGAIHSGGGTTGSVSSTGDVIYGRYDDFERDDYEYEFPKNAVGLGVDIGIIYEWRPNHGAYKPRKEWPQRLTYKEQNKYKLKLGFSITDIGYINYKDGIEDVFDVTNTNVSEEAIENEDNLYDVLNNLYTLTNSSIGYKATLPTALHLNADWRFTNKFYLNFNTDLSLIAKSKLHASKITNIVSLTPRFESKWFSAYVPLSLVQYAGFQMGAGLRLGPLYLGSSSLFTNLISEKSKGANFYMGLKMPFLHGKTDKGSNCNCNQ</sequence>
<evidence type="ECO:0000256" key="1">
    <source>
        <dbReference type="SAM" id="SignalP"/>
    </source>
</evidence>
<dbReference type="EMBL" id="PJEO01000009">
    <property type="protein sequence ID" value="PKQ46700.1"/>
    <property type="molecule type" value="Genomic_DNA"/>
</dbReference>
<gene>
    <name evidence="3" type="ORF">CSW08_01490</name>
</gene>
<reference evidence="3 4" key="1">
    <citation type="submission" date="2017-12" db="EMBL/GenBank/DDBJ databases">
        <title>Confluentibacter flavum sp. nov., isolated from the saline lake.</title>
        <authorList>
            <person name="Yu L."/>
        </authorList>
    </citation>
    <scope>NUCLEOTIDE SEQUENCE [LARGE SCALE GENOMIC DNA]</scope>
    <source>
        <strain evidence="3 4">3B</strain>
    </source>
</reference>
<name>A0A2N3HP06_9FLAO</name>
<evidence type="ECO:0000259" key="2">
    <source>
        <dbReference type="Pfam" id="PF18990"/>
    </source>
</evidence>
<protein>
    <recommendedName>
        <fullName evidence="2">DUF5723 domain-containing protein</fullName>
    </recommendedName>
</protein>
<keyword evidence="4" id="KW-1185">Reference proteome</keyword>
<evidence type="ECO:0000313" key="3">
    <source>
        <dbReference type="EMBL" id="PKQ46700.1"/>
    </source>
</evidence>
<dbReference type="InterPro" id="IPR043781">
    <property type="entry name" value="DUF5723"/>
</dbReference>
<comment type="caution">
    <text evidence="3">The sequence shown here is derived from an EMBL/GenBank/DDBJ whole genome shotgun (WGS) entry which is preliminary data.</text>
</comment>
<feature type="domain" description="DUF5723" evidence="2">
    <location>
        <begin position="40"/>
        <end position="431"/>
    </location>
</feature>
<proteinExistence type="predicted"/>